<evidence type="ECO:0000256" key="1">
    <source>
        <dbReference type="ARBA" id="ARBA00022741"/>
    </source>
</evidence>
<keyword evidence="3" id="KW-0342">GTP-binding</keyword>
<keyword evidence="1" id="KW-0547">Nucleotide-binding</keyword>
<evidence type="ECO:0000313" key="8">
    <source>
        <dbReference type="Proteomes" id="UP001363151"/>
    </source>
</evidence>
<evidence type="ECO:0000256" key="4">
    <source>
        <dbReference type="PROSITE-ProRule" id="PRU01052"/>
    </source>
</evidence>
<dbReference type="PROSITE" id="PS51715">
    <property type="entry name" value="G_GB1_RHD3"/>
    <property type="match status" value="1"/>
</dbReference>
<dbReference type="InterPro" id="IPR036543">
    <property type="entry name" value="Guanylate-bd_C_sf"/>
</dbReference>
<dbReference type="Proteomes" id="UP001363151">
    <property type="component" value="Unassembled WGS sequence"/>
</dbReference>
<dbReference type="InterPro" id="IPR027417">
    <property type="entry name" value="P-loop_NTPase"/>
</dbReference>
<evidence type="ECO:0000313" key="7">
    <source>
        <dbReference type="EMBL" id="KAK7241504.1"/>
    </source>
</evidence>
<evidence type="ECO:0000256" key="3">
    <source>
        <dbReference type="ARBA" id="ARBA00023134"/>
    </source>
</evidence>
<feature type="region of interest" description="Disordered" evidence="5">
    <location>
        <begin position="593"/>
        <end position="628"/>
    </location>
</feature>
<dbReference type="SUPFAM" id="SSF48340">
    <property type="entry name" value="Interferon-induced guanylate-binding protein 1 (GBP1), C-terminal domain"/>
    <property type="match status" value="1"/>
</dbReference>
<dbReference type="Gene3D" id="1.20.1000.10">
    <property type="entry name" value="Guanylate-binding protein, C-terminal domain"/>
    <property type="match status" value="1"/>
</dbReference>
<organism evidence="7 8">
    <name type="scientific">Aureococcus anophagefferens</name>
    <name type="common">Harmful bloom alga</name>
    <dbReference type="NCBI Taxonomy" id="44056"/>
    <lineage>
        <taxon>Eukaryota</taxon>
        <taxon>Sar</taxon>
        <taxon>Stramenopiles</taxon>
        <taxon>Ochrophyta</taxon>
        <taxon>Pelagophyceae</taxon>
        <taxon>Pelagomonadales</taxon>
        <taxon>Pelagomonadaceae</taxon>
        <taxon>Aureococcus</taxon>
    </lineage>
</organism>
<dbReference type="Gene3D" id="3.40.50.300">
    <property type="entry name" value="P-loop containing nucleotide triphosphate hydrolases"/>
    <property type="match status" value="1"/>
</dbReference>
<dbReference type="Pfam" id="PF02841">
    <property type="entry name" value="GBP_C"/>
    <property type="match status" value="1"/>
</dbReference>
<dbReference type="InterPro" id="IPR003191">
    <property type="entry name" value="Guanylate-bd/ATL_C"/>
</dbReference>
<protein>
    <submittedName>
        <fullName evidence="7">Guanylate-binding protein</fullName>
    </submittedName>
</protein>
<dbReference type="InterPro" id="IPR015894">
    <property type="entry name" value="Guanylate-bd_N"/>
</dbReference>
<reference evidence="7 8" key="1">
    <citation type="submission" date="2024-03" db="EMBL/GenBank/DDBJ databases">
        <title>Aureococcus anophagefferens CCMP1851 and Kratosvirus quantuckense: Draft genome of a second virus-susceptible host strain in the model system.</title>
        <authorList>
            <person name="Chase E."/>
            <person name="Truchon A.R."/>
            <person name="Schepens W."/>
            <person name="Wilhelm S.W."/>
        </authorList>
    </citation>
    <scope>NUCLEOTIDE SEQUENCE [LARGE SCALE GENOMIC DNA]</scope>
    <source>
        <strain evidence="7 8">CCMP1851</strain>
    </source>
</reference>
<sequence length="628" mass="68582">MAAFEDFPDRPMPLVEVSDDKSQLSINPEAAALLARVDCVLCPIAIVGLYRTGKSSLLNFLNGKQRGFKVGPSVSRCTRGVWIYGKPKTVTLGDGSTCAVVLLDTEGVGGLEADAQYDTRIFALATLMCAGLVYNSLGSIDENAIGQLSFVAQLSKHVRFKKPAALEDEDDASEDAARLAAFMPSFTWVLRDFALELVDERGDAITSDEYLEQALKPQRGYEASVLERNRVRHMLTAFFGARRCATLVRPVSDEKKLQQIDELDASELRPEFARGMEDLRDSLFAPENVKPKAIDGSPLRGATYVALLEQYVDAVNSGGVPVISSAWDHVSAGECASALTDAFAAFEAAASARALPCEQPLLDRDVEAALGAAFAAFDARAVGDAKAAKRDELREKTSDFRRDRDAANDRASHAACDELLNALYMDVVWADLAKIAATVARGESEVGASDVDLTANLEQTWTELRRRYNAAAVGPAKARSALDFVAAKWPASAHELVRRLEQRHESAVREEHDRLVGVKAQLAELEGTMAARGRMLEDCQATLISTQFEKARHEARVDAAEKRLKDQDDRRKKDRAAYDANIKGLELKLQRAQNDLDAANERRKLDARAGDDPSRPQPVNQPCNCAIA</sequence>
<dbReference type="SUPFAM" id="SSF52540">
    <property type="entry name" value="P-loop containing nucleoside triphosphate hydrolases"/>
    <property type="match status" value="1"/>
</dbReference>
<evidence type="ECO:0000259" key="6">
    <source>
        <dbReference type="PROSITE" id="PS51715"/>
    </source>
</evidence>
<keyword evidence="2" id="KW-0378">Hydrolase</keyword>
<comment type="similarity">
    <text evidence="4">Belongs to the TRAFAC class dynamin-like GTPase superfamily. GB1/RHD3 GTPase family.</text>
</comment>
<proteinExistence type="inferred from homology"/>
<feature type="compositionally biased region" description="Basic and acidic residues" evidence="5">
    <location>
        <begin position="599"/>
        <end position="614"/>
    </location>
</feature>
<keyword evidence="8" id="KW-1185">Reference proteome</keyword>
<evidence type="ECO:0000256" key="5">
    <source>
        <dbReference type="SAM" id="MobiDB-lite"/>
    </source>
</evidence>
<accession>A0ABR1FZ12</accession>
<dbReference type="InterPro" id="IPR030386">
    <property type="entry name" value="G_GB1_RHD3_dom"/>
</dbReference>
<dbReference type="Pfam" id="PF02263">
    <property type="entry name" value="GBP"/>
    <property type="match status" value="1"/>
</dbReference>
<dbReference type="EMBL" id="JBBJCI010000201">
    <property type="protein sequence ID" value="KAK7241504.1"/>
    <property type="molecule type" value="Genomic_DNA"/>
</dbReference>
<comment type="caution">
    <text evidence="7">The sequence shown here is derived from an EMBL/GenBank/DDBJ whole genome shotgun (WGS) entry which is preliminary data.</text>
</comment>
<dbReference type="PANTHER" id="PTHR10751">
    <property type="entry name" value="GUANYLATE BINDING PROTEIN"/>
    <property type="match status" value="1"/>
</dbReference>
<evidence type="ECO:0000256" key="2">
    <source>
        <dbReference type="ARBA" id="ARBA00022801"/>
    </source>
</evidence>
<feature type="domain" description="GB1/RHD3-type G" evidence="6">
    <location>
        <begin position="38"/>
        <end position="288"/>
    </location>
</feature>
<name>A0ABR1FZ12_AURAN</name>
<gene>
    <name evidence="7" type="ORF">SO694_00058231</name>
</gene>
<feature type="compositionally biased region" description="Polar residues" evidence="5">
    <location>
        <begin position="617"/>
        <end position="628"/>
    </location>
</feature>